<name>A0AAQ4D703_AMBAM</name>
<dbReference type="EMBL" id="JARKHS020034318">
    <property type="protein sequence ID" value="KAK8758243.1"/>
    <property type="molecule type" value="Genomic_DNA"/>
</dbReference>
<sequence length="83" mass="8738">MRSTGCALPPPLPPLHNVRAAAATASFASPGGVARPTTAMQRDGERRAERRASVVLRLFAEQLPPFAPRLQSSPPHAQAVIGC</sequence>
<comment type="caution">
    <text evidence="2">The sequence shown here is derived from an EMBL/GenBank/DDBJ whole genome shotgun (WGS) entry which is preliminary data.</text>
</comment>
<evidence type="ECO:0000313" key="3">
    <source>
        <dbReference type="Proteomes" id="UP001321473"/>
    </source>
</evidence>
<evidence type="ECO:0000256" key="1">
    <source>
        <dbReference type="SAM" id="MobiDB-lite"/>
    </source>
</evidence>
<organism evidence="2 3">
    <name type="scientific">Amblyomma americanum</name>
    <name type="common">Lone star tick</name>
    <dbReference type="NCBI Taxonomy" id="6943"/>
    <lineage>
        <taxon>Eukaryota</taxon>
        <taxon>Metazoa</taxon>
        <taxon>Ecdysozoa</taxon>
        <taxon>Arthropoda</taxon>
        <taxon>Chelicerata</taxon>
        <taxon>Arachnida</taxon>
        <taxon>Acari</taxon>
        <taxon>Parasitiformes</taxon>
        <taxon>Ixodida</taxon>
        <taxon>Ixodoidea</taxon>
        <taxon>Ixodidae</taxon>
        <taxon>Amblyomminae</taxon>
        <taxon>Amblyomma</taxon>
    </lineage>
</organism>
<reference evidence="2 3" key="1">
    <citation type="journal article" date="2023" name="Arcadia Sci">
        <title>De novo assembly of a long-read Amblyomma americanum tick genome.</title>
        <authorList>
            <person name="Chou S."/>
            <person name="Poskanzer K.E."/>
            <person name="Rollins M."/>
            <person name="Thuy-Boun P.S."/>
        </authorList>
    </citation>
    <scope>NUCLEOTIDE SEQUENCE [LARGE SCALE GENOMIC DNA]</scope>
    <source>
        <strain evidence="2">F_SG_1</strain>
        <tissue evidence="2">Salivary glands</tissue>
    </source>
</reference>
<dbReference type="Proteomes" id="UP001321473">
    <property type="component" value="Unassembled WGS sequence"/>
</dbReference>
<feature type="region of interest" description="Disordered" evidence="1">
    <location>
        <begin position="26"/>
        <end position="47"/>
    </location>
</feature>
<protein>
    <submittedName>
        <fullName evidence="2">Uncharacterized protein</fullName>
    </submittedName>
</protein>
<dbReference type="AlphaFoldDB" id="A0AAQ4D703"/>
<accession>A0AAQ4D703</accession>
<proteinExistence type="predicted"/>
<gene>
    <name evidence="2" type="ORF">V5799_004125</name>
</gene>
<keyword evidence="3" id="KW-1185">Reference proteome</keyword>
<evidence type="ECO:0000313" key="2">
    <source>
        <dbReference type="EMBL" id="KAK8758243.1"/>
    </source>
</evidence>